<dbReference type="RefSeq" id="WP_051519669.1">
    <property type="nucleotide sequence ID" value="NZ_JBOK01000027.1"/>
</dbReference>
<dbReference type="PATRIC" id="fig|1457173.3.peg.3353"/>
<dbReference type="AlphaFoldDB" id="A0A014NY26"/>
<gene>
    <name evidence="1" type="ORF">AX13_09730</name>
</gene>
<comment type="caution">
    <text evidence="1">The sequence shown here is derived from an EMBL/GenBank/DDBJ whole genome shotgun (WGS) entry which is preliminary data.</text>
</comment>
<keyword evidence="2" id="KW-1185">Reference proteome</keyword>
<dbReference type="Proteomes" id="UP000020766">
    <property type="component" value="Unassembled WGS sequence"/>
</dbReference>
<evidence type="ECO:0000313" key="1">
    <source>
        <dbReference type="EMBL" id="EXU78760.1"/>
    </source>
</evidence>
<name>A0A014NY26_9BURK</name>
<sequence>MPAEQFTGAFQAEVWPENWQAWCLFEAVATQWRCGPGGVIGLDYSVLDRELQLRGIPQSDHLQIRHDIRVLEAAALESIYEEA</sequence>
<dbReference type="EMBL" id="JBOK01000027">
    <property type="protein sequence ID" value="EXU78760.1"/>
    <property type="molecule type" value="Genomic_DNA"/>
</dbReference>
<accession>A0A014NY26</accession>
<evidence type="ECO:0008006" key="3">
    <source>
        <dbReference type="Google" id="ProtNLM"/>
    </source>
</evidence>
<dbReference type="Pfam" id="PF08809">
    <property type="entry name" value="DUF1799"/>
    <property type="match status" value="1"/>
</dbReference>
<proteinExistence type="predicted"/>
<evidence type="ECO:0000313" key="2">
    <source>
        <dbReference type="Proteomes" id="UP000020766"/>
    </source>
</evidence>
<protein>
    <recommendedName>
        <fullName evidence="3">DUF1799 domain-containing protein</fullName>
    </recommendedName>
</protein>
<reference evidence="1 2" key="1">
    <citation type="submission" date="2014-01" db="EMBL/GenBank/DDBJ databases">
        <title>Interspecies Systems Biology Uncovers Metabolites Affecting C. elegans Gene Expression and Life History Traits.</title>
        <authorList>
            <person name="Watson E."/>
            <person name="Macneil L.T."/>
            <person name="Ritter A.D."/>
            <person name="Yilmaz L.S."/>
            <person name="Rosebrock A.P."/>
            <person name="Caudy A.A."/>
            <person name="Walhout A.J."/>
        </authorList>
    </citation>
    <scope>NUCLEOTIDE SEQUENCE [LARGE SCALE GENOMIC DNA]</scope>
    <source>
        <strain evidence="1 2">DA1877</strain>
    </source>
</reference>
<organism evidence="1 2">
    <name type="scientific">Comamonas aquatica DA1877</name>
    <dbReference type="NCBI Taxonomy" id="1457173"/>
    <lineage>
        <taxon>Bacteria</taxon>
        <taxon>Pseudomonadati</taxon>
        <taxon>Pseudomonadota</taxon>
        <taxon>Betaproteobacteria</taxon>
        <taxon>Burkholderiales</taxon>
        <taxon>Comamonadaceae</taxon>
        <taxon>Comamonas</taxon>
    </lineage>
</organism>
<dbReference type="InterPro" id="IPR014915">
    <property type="entry name" value="Phage_TLS_TfmB"/>
</dbReference>